<evidence type="ECO:0000259" key="2">
    <source>
        <dbReference type="PROSITE" id="PS50052"/>
    </source>
</evidence>
<dbReference type="SUPFAM" id="SSF52540">
    <property type="entry name" value="P-loop containing nucleoside triphosphate hydrolases"/>
    <property type="match status" value="1"/>
</dbReference>
<evidence type="ECO:0000259" key="4">
    <source>
        <dbReference type="PROSITE" id="PS51145"/>
    </source>
</evidence>
<protein>
    <submittedName>
        <fullName evidence="5 7">PDZ domain containing protein</fullName>
    </submittedName>
</protein>
<dbReference type="AlphaFoldDB" id="A0A4E9FEM4"/>
<feature type="region of interest" description="Disordered" evidence="1">
    <location>
        <begin position="957"/>
        <end position="980"/>
    </location>
</feature>
<reference evidence="7" key="3">
    <citation type="submission" date="2022-04" db="UniProtKB">
        <authorList>
            <consortium name="WormBaseParasite"/>
        </authorList>
    </citation>
    <scope>IDENTIFICATION</scope>
</reference>
<dbReference type="CDD" id="cd06727">
    <property type="entry name" value="PDZ1_ZO1-like"/>
    <property type="match status" value="1"/>
</dbReference>
<dbReference type="GO" id="GO:0007015">
    <property type="term" value="P:actin filament organization"/>
    <property type="evidence" value="ECO:0007669"/>
    <property type="project" value="EnsemblMetazoa"/>
</dbReference>
<evidence type="ECO:0000313" key="6">
    <source>
        <dbReference type="Proteomes" id="UP000006672"/>
    </source>
</evidence>
<dbReference type="Gene3D" id="2.60.220.30">
    <property type="match status" value="1"/>
</dbReference>
<keyword evidence="6" id="KW-1185">Reference proteome</keyword>
<dbReference type="InterPro" id="IPR008145">
    <property type="entry name" value="GK/Ca_channel_bsu"/>
</dbReference>
<dbReference type="CDD" id="cd06728">
    <property type="entry name" value="PDZ2_ZO1-like_ds"/>
    <property type="match status" value="1"/>
</dbReference>
<dbReference type="GO" id="GO:0005923">
    <property type="term" value="C:bicellular tight junction"/>
    <property type="evidence" value="ECO:0007669"/>
    <property type="project" value="EnsemblMetazoa"/>
</dbReference>
<evidence type="ECO:0000259" key="3">
    <source>
        <dbReference type="PROSITE" id="PS50106"/>
    </source>
</evidence>
<dbReference type="OrthoDB" id="418634at2759"/>
<dbReference type="PANTHER" id="PTHR13865">
    <property type="entry name" value="TIGHT JUNCTION PROTEIN"/>
    <property type="match status" value="1"/>
</dbReference>
<dbReference type="PANTHER" id="PTHR13865:SF28">
    <property type="entry name" value="POLYCHAETOID, ISOFORM O"/>
    <property type="match status" value="1"/>
</dbReference>
<feature type="domain" description="ZU5" evidence="4">
    <location>
        <begin position="1048"/>
        <end position="1179"/>
    </location>
</feature>
<dbReference type="SUPFAM" id="SSF50044">
    <property type="entry name" value="SH3-domain"/>
    <property type="match status" value="1"/>
</dbReference>
<dbReference type="GO" id="GO:0005886">
    <property type="term" value="C:plasma membrane"/>
    <property type="evidence" value="ECO:0007669"/>
    <property type="project" value="TreeGrafter"/>
</dbReference>
<accession>A0A4E9FEM4</accession>
<dbReference type="PROSITE" id="PS51145">
    <property type="entry name" value="ZU5"/>
    <property type="match status" value="1"/>
</dbReference>
<dbReference type="InterPro" id="IPR036034">
    <property type="entry name" value="PDZ_sf"/>
</dbReference>
<sequence length="1179" mass="130806">MWEGRPIDFINGWPIFGNDNDNTGISMSTSMIMNCNSPKLISKENHTNSLQHPRRNERDKASCKPDQLSDPDATANGSSSSVSWQLLSVTLHRIPKVGFGIAVSSGRENPNFTSGDPTVIVSDVIPTGPAWGLVQVNDCILSANGVALETADYAEAIKIMKESQQLNMIVKRRVPVPHIEYEQRTLKFTLSKSRKKEDFGIILGCKFYIKEITNRKLAEKDPGLREGDTVLRINGQSVEGVTIEEATKWLSKSREKLSLVVQRDVRRDSSRWPSQNTVYERLGSVSGTPRHSPSPMHNLHQSLAPRSSLEYVNTSTMSNARWSQSERQSIDYGDFHRRNGSITNSQSSQSDVSIRTIRFRKIGGSLGVRVIGGNQVGIFVSAVQEDSPAAIHSIRSGDRILSVNEKSMIGVTREEAVRHLLALHDDVTIKVEYSAVDYERIRNGPLGDNFYIRTHFAHQKTSNHLELSFHSGDIFHITDTLFGGTVGFWQATRVYSAAENGNYIQNDNNKGVIPNSETAEKLAKATRNDTSTFGRSTFFRRKLKERRTKSLTKNVIDDVTFENACDMTFPAYERVTLRHPQFQRPLVLFGPLADIARQRLLANFAVRFAGVIDESIVRLSAIDAVIATNKHCVLDISPGSVERLQLAQYAPIVIFIDVESRSRIRELRSKAGAPAISSKKLSEQAHKIKKHYSYLLTATLDATKEDGWFEALLQLISHLQDRRVWMPEFRPLTNLNDVILLPMHNFQNQSDSDIESLKGDYSANEYFTKSQLQLENSDPLVKSGFDPQLSTYDPQYPGPLRSVQSHLVNYPPPPSPATASSSSTAATATAAGMLASRSNFYQNVHPYISNNRRVNHITTSGTINTNANTITTGPIQAGFSGAKQILAEGTEEYPTDGTREMIRSHVENVDNSSSSSYNANNSVIGGHDMMTMMHSGRTGLFYDHLTRDRWVSNQSEKKQNMSSQITHSPFRSSNAPLSSLPRESPILISENNETMHNTDDDSSILRLSHASPTSDLNGAMDRITSADNSDITKKEVIISSDPNATVIEHSTAIIDARGGRLNCPKTGVSLIIPEGAINEGIQQEIYVKVCRASDAGNRPPLDESRGESLMSPLVMCGPQNLQFNIPVELRLPHSVSNSSENWSLALKSGTGQQWDQVSLDKNTSSVVTDHFVSLKINHF</sequence>
<dbReference type="Proteomes" id="UP000006672">
    <property type="component" value="Unassembled WGS sequence"/>
</dbReference>
<proteinExistence type="predicted"/>
<dbReference type="InterPro" id="IPR000906">
    <property type="entry name" value="ZU5_dom"/>
</dbReference>
<evidence type="ECO:0000313" key="7">
    <source>
        <dbReference type="WBParaSite" id="Bm7245.1"/>
    </source>
</evidence>
<dbReference type="CTD" id="6096844"/>
<dbReference type="InterPro" id="IPR027417">
    <property type="entry name" value="P-loop_NTPase"/>
</dbReference>
<dbReference type="SMART" id="SM00228">
    <property type="entry name" value="PDZ"/>
    <property type="match status" value="3"/>
</dbReference>
<dbReference type="InterPro" id="IPR036028">
    <property type="entry name" value="SH3-like_dom_sf"/>
</dbReference>
<dbReference type="Gene3D" id="2.30.42.10">
    <property type="match status" value="3"/>
</dbReference>
<dbReference type="SMART" id="SM00218">
    <property type="entry name" value="ZU5"/>
    <property type="match status" value="1"/>
</dbReference>
<dbReference type="GO" id="GO:0009792">
    <property type="term" value="P:embryo development ending in birth or egg hatching"/>
    <property type="evidence" value="ECO:0007669"/>
    <property type="project" value="EnsemblMetazoa"/>
</dbReference>
<dbReference type="GO" id="GO:0050839">
    <property type="term" value="F:cell adhesion molecule binding"/>
    <property type="evidence" value="ECO:0007669"/>
    <property type="project" value="TreeGrafter"/>
</dbReference>
<dbReference type="SUPFAM" id="SSF50156">
    <property type="entry name" value="PDZ domain-like"/>
    <property type="match status" value="3"/>
</dbReference>
<accession>A0A8L7YNW6</accession>
<feature type="compositionally biased region" description="Polar residues" evidence="1">
    <location>
        <begin position="960"/>
        <end position="977"/>
    </location>
</feature>
<dbReference type="GO" id="GO:0150105">
    <property type="term" value="P:protein localization to cell-cell junction"/>
    <property type="evidence" value="ECO:0007669"/>
    <property type="project" value="TreeGrafter"/>
</dbReference>
<dbReference type="Gene3D" id="2.30.30.40">
    <property type="entry name" value="SH3 Domains"/>
    <property type="match status" value="1"/>
</dbReference>
<feature type="domain" description="Guanylate kinase-like" evidence="2">
    <location>
        <begin position="617"/>
        <end position="717"/>
    </location>
</feature>
<feature type="domain" description="PDZ" evidence="3">
    <location>
        <begin position="88"/>
        <end position="175"/>
    </location>
</feature>
<dbReference type="GO" id="GO:0048598">
    <property type="term" value="P:embryonic morphogenesis"/>
    <property type="evidence" value="ECO:0007669"/>
    <property type="project" value="EnsemblMetazoa"/>
</dbReference>
<feature type="domain" description="PDZ" evidence="3">
    <location>
        <begin position="356"/>
        <end position="435"/>
    </location>
</feature>
<dbReference type="EMBL" id="CAAKNF010000194">
    <property type="protein sequence ID" value="VIO95267.1"/>
    <property type="molecule type" value="Genomic_DNA"/>
</dbReference>
<feature type="region of interest" description="Disordered" evidence="1">
    <location>
        <begin position="46"/>
        <end position="79"/>
    </location>
</feature>
<dbReference type="Pfam" id="PF00595">
    <property type="entry name" value="PDZ"/>
    <property type="match status" value="3"/>
</dbReference>
<organism evidence="5">
    <name type="scientific">Brugia malayi</name>
    <name type="common">Filarial nematode worm</name>
    <dbReference type="NCBI Taxonomy" id="6279"/>
    <lineage>
        <taxon>Eukaryota</taxon>
        <taxon>Metazoa</taxon>
        <taxon>Ecdysozoa</taxon>
        <taxon>Nematoda</taxon>
        <taxon>Chromadorea</taxon>
        <taxon>Rhabditida</taxon>
        <taxon>Spirurina</taxon>
        <taxon>Spiruromorpha</taxon>
        <taxon>Filarioidea</taxon>
        <taxon>Onchocercidae</taxon>
        <taxon>Brugia</taxon>
    </lineage>
</organism>
<reference evidence="6" key="1">
    <citation type="journal article" date="2007" name="Science">
        <title>Draft genome of the filarial nematode parasite Brugia malayi.</title>
        <authorList>
            <person name="Ghedin E."/>
            <person name="Wang S."/>
            <person name="Spiro D."/>
            <person name="Caler E."/>
            <person name="Zhao Q."/>
            <person name="Crabtree J."/>
            <person name="Allen J.E."/>
            <person name="Delcher A.L."/>
            <person name="Guiliano D.B."/>
            <person name="Miranda-Saavedra D."/>
            <person name="Angiuoli S.V."/>
            <person name="Creasy T."/>
            <person name="Amedeo P."/>
            <person name="Haas B."/>
            <person name="El-Sayed N.M."/>
            <person name="Wortman J.R."/>
            <person name="Feldblyum T."/>
            <person name="Tallon L."/>
            <person name="Schatz M."/>
            <person name="Shumway M."/>
            <person name="Koo H."/>
            <person name="Salzberg S.L."/>
            <person name="Schobel S."/>
            <person name="Pertea M."/>
            <person name="Pop M."/>
            <person name="White O."/>
            <person name="Barton G.J."/>
            <person name="Carlow C.K."/>
            <person name="Crawford M.J."/>
            <person name="Daub J."/>
            <person name="Dimmic M.W."/>
            <person name="Estes C.F."/>
            <person name="Foster J.M."/>
            <person name="Ganatra M."/>
            <person name="Gregory W.F."/>
            <person name="Johnson N.M."/>
            <person name="Jin J."/>
            <person name="Komuniecki R."/>
            <person name="Korf I."/>
            <person name="Kumar S."/>
            <person name="Laney S."/>
            <person name="Li B.W."/>
            <person name="Li W."/>
            <person name="Lindblom T.H."/>
            <person name="Lustigman S."/>
            <person name="Ma D."/>
            <person name="Maina C.V."/>
            <person name="Martin D.M."/>
            <person name="McCarter J.P."/>
            <person name="McReynolds L."/>
            <person name="Mitreva M."/>
            <person name="Nutman T.B."/>
            <person name="Parkinson J."/>
            <person name="Peregrin-Alvarez J.M."/>
            <person name="Poole C."/>
            <person name="Ren Q."/>
            <person name="Saunders L."/>
            <person name="Sluder A.E."/>
            <person name="Smith K."/>
            <person name="Stanke M."/>
            <person name="Unnasch T.R."/>
            <person name="Ware J."/>
            <person name="Wei A.D."/>
            <person name="Weil G."/>
            <person name="Williams D.J."/>
            <person name="Zhang Y."/>
            <person name="Williams S.A."/>
            <person name="Fraser-Liggett C."/>
            <person name="Slatko B."/>
            <person name="Blaxter M.L."/>
            <person name="Scott A.L."/>
        </authorList>
    </citation>
    <scope>NUCLEOTIDE SEQUENCE</scope>
    <source>
        <strain evidence="6">FR3</strain>
    </source>
</reference>
<dbReference type="WBParaSite" id="Bm7245.1">
    <property type="protein sequence ID" value="Bm7245.1"/>
    <property type="gene ID" value="WBGene00227506"/>
</dbReference>
<dbReference type="GO" id="GO:0045216">
    <property type="term" value="P:cell-cell junction organization"/>
    <property type="evidence" value="ECO:0007669"/>
    <property type="project" value="TreeGrafter"/>
</dbReference>
<reference evidence="5" key="2">
    <citation type="submission" date="2019-04" db="EMBL/GenBank/DDBJ databases">
        <authorList>
            <person name="Howe K."/>
            <person name="Paulini M."/>
            <person name="Williams G."/>
        </authorList>
    </citation>
    <scope>NUCLEOTIDE SEQUENCE [LARGE SCALE GENOMIC DNA]</scope>
    <source>
        <strain evidence="5">FR3</strain>
    </source>
</reference>
<dbReference type="InterPro" id="IPR008144">
    <property type="entry name" value="Guanylate_kin-like_dom"/>
</dbReference>
<feature type="domain" description="PDZ" evidence="3">
    <location>
        <begin position="187"/>
        <end position="265"/>
    </location>
</feature>
<evidence type="ECO:0000256" key="1">
    <source>
        <dbReference type="SAM" id="MobiDB-lite"/>
    </source>
</evidence>
<dbReference type="Pfam" id="PF00791">
    <property type="entry name" value="ZU5"/>
    <property type="match status" value="1"/>
</dbReference>
<dbReference type="KEGG" id="bmy:BM_BM7245"/>
<dbReference type="PROSITE" id="PS50106">
    <property type="entry name" value="PDZ"/>
    <property type="match status" value="3"/>
</dbReference>
<feature type="compositionally biased region" description="Basic and acidic residues" evidence="1">
    <location>
        <begin position="54"/>
        <end position="63"/>
    </location>
</feature>
<dbReference type="Gene3D" id="3.40.50.300">
    <property type="entry name" value="P-loop containing nucleotide triphosphate hydrolases"/>
    <property type="match status" value="1"/>
</dbReference>
<dbReference type="SMART" id="SM00072">
    <property type="entry name" value="GuKc"/>
    <property type="match status" value="1"/>
</dbReference>
<dbReference type="GO" id="GO:0098609">
    <property type="term" value="P:cell-cell adhesion"/>
    <property type="evidence" value="ECO:0007669"/>
    <property type="project" value="TreeGrafter"/>
</dbReference>
<dbReference type="GeneID" id="6096844"/>
<gene>
    <name evidence="5" type="primary">Bma-zoo-1</name>
    <name evidence="5" type="ORF">BM_BM7245</name>
</gene>
<evidence type="ECO:0000313" key="5">
    <source>
        <dbReference type="EMBL" id="VIO95267.1"/>
    </source>
</evidence>
<dbReference type="PROSITE" id="PS50052">
    <property type="entry name" value="GUANYLATE_KINASE_2"/>
    <property type="match status" value="1"/>
</dbReference>
<dbReference type="Pfam" id="PF00625">
    <property type="entry name" value="Guanylate_kin"/>
    <property type="match status" value="1"/>
</dbReference>
<dbReference type="RefSeq" id="XP_042935565.1">
    <property type="nucleotide sequence ID" value="XM_043079631.1"/>
</dbReference>
<dbReference type="InterPro" id="IPR001478">
    <property type="entry name" value="PDZ"/>
</dbReference>
<name>A0A4E9FEM4_BRUMA</name>
<dbReference type="GO" id="GO:0005912">
    <property type="term" value="C:adherens junction"/>
    <property type="evidence" value="ECO:0007669"/>
    <property type="project" value="EnsemblMetazoa"/>
</dbReference>